<evidence type="ECO:0000259" key="2">
    <source>
        <dbReference type="Pfam" id="PF06722"/>
    </source>
</evidence>
<gene>
    <name evidence="3" type="ORF">GCM10007298_29010</name>
</gene>
<sequence>MRLALALNGSRGDVQPGIAVALEMTSRGHEVVVGVPENLVDFARGHGVDAHMFAPDTDELLKSPLIKRDLKSSNPRTRARAIREVTEFGAATMDERLLEMADGADLVVTGLMGQERGATVAEFRDAAFVPLHYCPVRPSRSVPVPLGPLAALRAVPVLSEAVWRLVDHAFWLGSARRGDVALRARLGMPTASGPLGGRLRNAGTPEIQAYDAGLFPALAAEWGPQRPLTGFVTPPAHAGRPSSDDEAVLTWLDEGTPPVYVGFGSMPLAEAAVTFTHLVETIRAHGHRVLVCAGPNADAVAGRLDGPGVLVVRAADHGLVLPRCVAAVHHGGAGTTGACARAGVPSLIAAFSADQPLWGRAISDAGLGATCRIRQTVDGEELPELIRRILDPDTAQRSRTFAQSMVGPQDAIAAIAEILEHTV</sequence>
<dbReference type="InterPro" id="IPR002213">
    <property type="entry name" value="UDP_glucos_trans"/>
</dbReference>
<dbReference type="CDD" id="cd03784">
    <property type="entry name" value="GT1_Gtf-like"/>
    <property type="match status" value="1"/>
</dbReference>
<protein>
    <recommendedName>
        <fullName evidence="5">Glycosyltransferase</fullName>
    </recommendedName>
</protein>
<dbReference type="InterPro" id="IPR050426">
    <property type="entry name" value="Glycosyltransferase_28"/>
</dbReference>
<dbReference type="InterPro" id="IPR004276">
    <property type="entry name" value="GlycoTrans_28_N"/>
</dbReference>
<dbReference type="SUPFAM" id="SSF53756">
    <property type="entry name" value="UDP-Glycosyltransferase/glycogen phosphorylase"/>
    <property type="match status" value="1"/>
</dbReference>
<proteinExistence type="predicted"/>
<name>A0ABQ1UZL1_9NOCA</name>
<accession>A0ABQ1UZL1</accession>
<dbReference type="PANTHER" id="PTHR48050:SF13">
    <property type="entry name" value="STEROL 3-BETA-GLUCOSYLTRANSFERASE UGT80A2"/>
    <property type="match status" value="1"/>
</dbReference>
<dbReference type="PANTHER" id="PTHR48050">
    <property type="entry name" value="STEROL 3-BETA-GLUCOSYLTRANSFERASE"/>
    <property type="match status" value="1"/>
</dbReference>
<dbReference type="Proteomes" id="UP000632454">
    <property type="component" value="Unassembled WGS sequence"/>
</dbReference>
<dbReference type="Pfam" id="PF06722">
    <property type="entry name" value="EryCIII-like_C"/>
    <property type="match status" value="1"/>
</dbReference>
<feature type="domain" description="Erythromycin biosynthesis protein CIII-like C-terminal" evidence="2">
    <location>
        <begin position="315"/>
        <end position="399"/>
    </location>
</feature>
<dbReference type="Pfam" id="PF03033">
    <property type="entry name" value="Glyco_transf_28"/>
    <property type="match status" value="1"/>
</dbReference>
<evidence type="ECO:0000313" key="3">
    <source>
        <dbReference type="EMBL" id="GGF31362.1"/>
    </source>
</evidence>
<evidence type="ECO:0000313" key="4">
    <source>
        <dbReference type="Proteomes" id="UP000632454"/>
    </source>
</evidence>
<dbReference type="RefSeq" id="WP_188490688.1">
    <property type="nucleotide sequence ID" value="NZ_BMCS01000002.1"/>
</dbReference>
<keyword evidence="4" id="KW-1185">Reference proteome</keyword>
<feature type="domain" description="Glycosyltransferase family 28 N-terminal" evidence="1">
    <location>
        <begin position="4"/>
        <end position="63"/>
    </location>
</feature>
<organism evidence="3 4">
    <name type="scientific">Williamsia phyllosphaerae</name>
    <dbReference type="NCBI Taxonomy" id="885042"/>
    <lineage>
        <taxon>Bacteria</taxon>
        <taxon>Bacillati</taxon>
        <taxon>Actinomycetota</taxon>
        <taxon>Actinomycetes</taxon>
        <taxon>Mycobacteriales</taxon>
        <taxon>Nocardiaceae</taxon>
        <taxon>Williamsia</taxon>
    </lineage>
</organism>
<dbReference type="EMBL" id="BMCS01000002">
    <property type="protein sequence ID" value="GGF31362.1"/>
    <property type="molecule type" value="Genomic_DNA"/>
</dbReference>
<dbReference type="Gene3D" id="3.40.50.2000">
    <property type="entry name" value="Glycogen Phosphorylase B"/>
    <property type="match status" value="2"/>
</dbReference>
<evidence type="ECO:0000259" key="1">
    <source>
        <dbReference type="Pfam" id="PF03033"/>
    </source>
</evidence>
<evidence type="ECO:0008006" key="5">
    <source>
        <dbReference type="Google" id="ProtNLM"/>
    </source>
</evidence>
<reference evidence="4" key="1">
    <citation type="journal article" date="2019" name="Int. J. Syst. Evol. Microbiol.">
        <title>The Global Catalogue of Microorganisms (GCM) 10K type strain sequencing project: providing services to taxonomists for standard genome sequencing and annotation.</title>
        <authorList>
            <consortium name="The Broad Institute Genomics Platform"/>
            <consortium name="The Broad Institute Genome Sequencing Center for Infectious Disease"/>
            <person name="Wu L."/>
            <person name="Ma J."/>
        </authorList>
    </citation>
    <scope>NUCLEOTIDE SEQUENCE [LARGE SCALE GENOMIC DNA]</scope>
    <source>
        <strain evidence="4">CCM 7855</strain>
    </source>
</reference>
<dbReference type="InterPro" id="IPR010610">
    <property type="entry name" value="EryCIII-like_C"/>
</dbReference>
<comment type="caution">
    <text evidence="3">The sequence shown here is derived from an EMBL/GenBank/DDBJ whole genome shotgun (WGS) entry which is preliminary data.</text>
</comment>